<feature type="compositionally biased region" description="Polar residues" evidence="8">
    <location>
        <begin position="1079"/>
        <end position="1088"/>
    </location>
</feature>
<dbReference type="GO" id="GO:0006357">
    <property type="term" value="P:regulation of transcription by RNA polymerase II"/>
    <property type="evidence" value="ECO:0007669"/>
    <property type="project" value="TreeGrafter"/>
</dbReference>
<evidence type="ECO:0000256" key="1">
    <source>
        <dbReference type="ARBA" id="ARBA00004123"/>
    </source>
</evidence>
<feature type="compositionally biased region" description="Low complexity" evidence="8">
    <location>
        <begin position="1171"/>
        <end position="1186"/>
    </location>
</feature>
<evidence type="ECO:0000313" key="12">
    <source>
        <dbReference type="Proteomes" id="UP000799538"/>
    </source>
</evidence>
<feature type="compositionally biased region" description="Low complexity" evidence="8">
    <location>
        <begin position="982"/>
        <end position="992"/>
    </location>
</feature>
<proteinExistence type="predicted"/>
<feature type="compositionally biased region" description="Low complexity" evidence="8">
    <location>
        <begin position="115"/>
        <end position="137"/>
    </location>
</feature>
<evidence type="ECO:0000256" key="3">
    <source>
        <dbReference type="ARBA" id="ARBA00022737"/>
    </source>
</evidence>
<feature type="region of interest" description="Disordered" evidence="8">
    <location>
        <begin position="172"/>
        <end position="259"/>
    </location>
</feature>
<feature type="domain" description="PHD-type" evidence="9">
    <location>
        <begin position="425"/>
        <end position="475"/>
    </location>
</feature>
<dbReference type="GO" id="GO:0008270">
    <property type="term" value="F:zinc ion binding"/>
    <property type="evidence" value="ECO:0007669"/>
    <property type="project" value="UniProtKB-KW"/>
</dbReference>
<feature type="domain" description="PHD-type" evidence="10">
    <location>
        <begin position="479"/>
        <end position="595"/>
    </location>
</feature>
<evidence type="ECO:0000256" key="4">
    <source>
        <dbReference type="ARBA" id="ARBA00022771"/>
    </source>
</evidence>
<feature type="compositionally biased region" description="Basic residues" evidence="8">
    <location>
        <begin position="101"/>
        <end position="114"/>
    </location>
</feature>
<feature type="region of interest" description="Disordered" evidence="8">
    <location>
        <begin position="642"/>
        <end position="676"/>
    </location>
</feature>
<dbReference type="InterPro" id="IPR034732">
    <property type="entry name" value="EPHD"/>
</dbReference>
<feature type="compositionally biased region" description="Low complexity" evidence="8">
    <location>
        <begin position="1031"/>
        <end position="1046"/>
    </location>
</feature>
<feature type="compositionally biased region" description="Basic and acidic residues" evidence="8">
    <location>
        <begin position="138"/>
        <end position="154"/>
    </location>
</feature>
<dbReference type="Gene3D" id="3.30.40.10">
    <property type="entry name" value="Zinc/RING finger domain, C3HC4 (zinc finger)"/>
    <property type="match status" value="2"/>
</dbReference>
<dbReference type="OrthoDB" id="20839at2759"/>
<evidence type="ECO:0000256" key="5">
    <source>
        <dbReference type="ARBA" id="ARBA00022833"/>
    </source>
</evidence>
<dbReference type="Proteomes" id="UP000799538">
    <property type="component" value="Unassembled WGS sequence"/>
</dbReference>
<dbReference type="PROSITE" id="PS01359">
    <property type="entry name" value="ZF_PHD_1"/>
    <property type="match status" value="1"/>
</dbReference>
<dbReference type="InterPro" id="IPR019786">
    <property type="entry name" value="Zinc_finger_PHD-type_CS"/>
</dbReference>
<dbReference type="Pfam" id="PF13831">
    <property type="entry name" value="PHD_2"/>
    <property type="match status" value="1"/>
</dbReference>
<feature type="region of interest" description="Disordered" evidence="8">
    <location>
        <begin position="1"/>
        <end position="154"/>
    </location>
</feature>
<dbReference type="EMBL" id="ML992504">
    <property type="protein sequence ID" value="KAF2224991.1"/>
    <property type="molecule type" value="Genomic_DNA"/>
</dbReference>
<dbReference type="PROSITE" id="PS50016">
    <property type="entry name" value="ZF_PHD_2"/>
    <property type="match status" value="1"/>
</dbReference>
<feature type="compositionally biased region" description="Acidic residues" evidence="8">
    <location>
        <begin position="201"/>
        <end position="213"/>
    </location>
</feature>
<keyword evidence="2" id="KW-0479">Metal-binding</keyword>
<dbReference type="SMART" id="SM00249">
    <property type="entry name" value="PHD"/>
    <property type="match status" value="2"/>
</dbReference>
<dbReference type="SUPFAM" id="SSF57903">
    <property type="entry name" value="FYVE/PHD zinc finger"/>
    <property type="match status" value="1"/>
</dbReference>
<keyword evidence="3" id="KW-0677">Repeat</keyword>
<evidence type="ECO:0000256" key="6">
    <source>
        <dbReference type="ARBA" id="ARBA00023242"/>
    </source>
</evidence>
<feature type="compositionally biased region" description="Basic and acidic residues" evidence="8">
    <location>
        <begin position="1"/>
        <end position="11"/>
    </location>
</feature>
<comment type="subcellular location">
    <subcellularLocation>
        <location evidence="1">Nucleus</location>
    </subcellularLocation>
</comment>
<dbReference type="InterPro" id="IPR019787">
    <property type="entry name" value="Znf_PHD-finger"/>
</dbReference>
<evidence type="ECO:0000256" key="2">
    <source>
        <dbReference type="ARBA" id="ARBA00022723"/>
    </source>
</evidence>
<dbReference type="FunFam" id="3.30.40.10:FF:000007">
    <property type="entry name" value="Bromodomain containing 1, isoform CRA_b"/>
    <property type="match status" value="1"/>
</dbReference>
<dbReference type="InterPro" id="IPR013083">
    <property type="entry name" value="Znf_RING/FYVE/PHD"/>
</dbReference>
<dbReference type="CDD" id="cd15492">
    <property type="entry name" value="PHD_BRPF_JADE_like"/>
    <property type="match status" value="1"/>
</dbReference>
<dbReference type="InterPro" id="IPR050701">
    <property type="entry name" value="Histone_Mod_Regulator"/>
</dbReference>
<dbReference type="PANTHER" id="PTHR13793">
    <property type="entry name" value="PHD FINGER PROTEINS"/>
    <property type="match status" value="1"/>
</dbReference>
<accession>A0A6A6GH33</accession>
<keyword evidence="12" id="KW-1185">Reference proteome</keyword>
<dbReference type="InterPro" id="IPR019542">
    <property type="entry name" value="Enhancer_polycomb-like_N"/>
</dbReference>
<evidence type="ECO:0008006" key="13">
    <source>
        <dbReference type="Google" id="ProtNLM"/>
    </source>
</evidence>
<feature type="compositionally biased region" description="Basic residues" evidence="8">
    <location>
        <begin position="1128"/>
        <end position="1141"/>
    </location>
</feature>
<dbReference type="PANTHER" id="PTHR13793:SF107">
    <property type="entry name" value="BROMODOMAIN-CONTAINING PROTEIN HOMOLOG"/>
    <property type="match status" value="1"/>
</dbReference>
<dbReference type="Pfam" id="PF10513">
    <property type="entry name" value="EPL1"/>
    <property type="match status" value="1"/>
</dbReference>
<feature type="region of interest" description="Disordered" evidence="8">
    <location>
        <begin position="956"/>
        <end position="1261"/>
    </location>
</feature>
<gene>
    <name evidence="11" type="ORF">BDZ85DRAFT_259454</name>
</gene>
<evidence type="ECO:0000259" key="10">
    <source>
        <dbReference type="PROSITE" id="PS51805"/>
    </source>
</evidence>
<dbReference type="InterPro" id="IPR011011">
    <property type="entry name" value="Znf_FYVE_PHD"/>
</dbReference>
<evidence type="ECO:0000256" key="7">
    <source>
        <dbReference type="PROSITE-ProRule" id="PRU00146"/>
    </source>
</evidence>
<feature type="compositionally biased region" description="Basic and acidic residues" evidence="8">
    <location>
        <begin position="40"/>
        <end position="49"/>
    </location>
</feature>
<evidence type="ECO:0000256" key="8">
    <source>
        <dbReference type="SAM" id="MobiDB-lite"/>
    </source>
</evidence>
<sequence length="1277" mass="140674">MRGGEEVEPPKKRGPGRPRKHPLPEGQEPPPKKRKYIGKTPDRGRRRADDDGDLKTPVIPSEVDSADELATTTRSRLGRSTPARPEENAVSPKTLRDRTASRSRRTYARARSRGRANAAPRPRYSSAAAAAAASQARDGYKPREERSWEEFHPDLDIEAELMIYTADEVDGRVKAEQRPSGLRMDTTNVESEGAGLGIDGMDADEQAVQDTEDTPGPAKRKPGRPPRRPESMLTGLGSPPAPRILPLPTHNPKERLNLPKPSYRHVQTFKMYEEDKKVRLDDYVDKAMANVGYQESELFEIPSDILIRHAEAAYDDELGAGLTLESDEKSKDQPTPQLGDVEYDMDEQDERWLEMYNAKRKEQQVGDAIKPSIFEITMTQIEREHYALEKRIPKPNPRHANQVRPRSSSAAAVNGEPWGAGDEPDSKCAICDDGDCENANAIIFCDGCDLAVHQECYGVPFIPEGQWFCRKCKEIGRGTPTCIFCPNIEGAFKQTNTLRWSHLLCAIWIPEVTIANPTYMEPIQDVEKVPRNRWSLVCYICDQRMGACIQCSNKVCYQAFHVTCARRARLFLKMKATPTSGIDTSILKAFCDKHVSSDWRRDHDTDQAIVDAKRYYRKTMRNRKWADSQTAALTVATNEQLNAEPTTEADPPDDKSTIVVGGTKRKKKDTQKTGWRLPSGAPVVPAVVFNAVEQSLQRFTLRKRKDFVAEACKYWTLKREARRGAALLKRLQLQLDSSSSMEITRRNFVGMGAAGRPRLVRRIEFAELLQKDIVGLKSLVESVTQRESKKLDDAENLRRLIDTVYFPVSDLLWPILRKAQKAGDKSRILEEGLSVVEAKLTERHYTSVTAFSTDLGAIFKSIIAKPDLEITAHDGYPRDINELHSQFAPLSWSERQALTADQKYQRMIAKRIVKAIKEPLEEALRKEAELQSTPEERATPATWAEIDAKLESAIAAPSDQGSVQHAPSVDGDGPARPRNDSDVSVSVAGGASPATASRDGEAELSPPLSRNPKTGRFKEKEAPIQAPSPPISADSSNSNPVDPNSSTATSAPSVSNKEKEESVPLSGGVPWYMRAFSPVGTSFTQPTGVGTDEDISDVDEAKLHGVKLPTSTPGKKIPSPKKATAPGGRKRDRTASAKKKAAPKDAATETSATSRTTRTRAESIADSTAPSIAGSINSSARASRSRANGERKGSDQVNSGAVDGEGDTNMPDAAGGDSKRASRRSIAKKSEVEGGTGERQETEAEREKREAYNARRRIQRRQVAAAARAAKAAAASG</sequence>
<keyword evidence="4 7" id="KW-0863">Zinc-finger</keyword>
<organism evidence="11 12">
    <name type="scientific">Elsinoe ampelina</name>
    <dbReference type="NCBI Taxonomy" id="302913"/>
    <lineage>
        <taxon>Eukaryota</taxon>
        <taxon>Fungi</taxon>
        <taxon>Dikarya</taxon>
        <taxon>Ascomycota</taxon>
        <taxon>Pezizomycotina</taxon>
        <taxon>Dothideomycetes</taxon>
        <taxon>Dothideomycetidae</taxon>
        <taxon>Myriangiales</taxon>
        <taxon>Elsinoaceae</taxon>
        <taxon>Elsinoe</taxon>
    </lineage>
</organism>
<keyword evidence="5" id="KW-0862">Zinc</keyword>
<name>A0A6A6GH33_9PEZI</name>
<dbReference type="InterPro" id="IPR001965">
    <property type="entry name" value="Znf_PHD"/>
</dbReference>
<feature type="compositionally biased region" description="Basic residues" evidence="8">
    <location>
        <begin position="12"/>
        <end position="21"/>
    </location>
</feature>
<reference evidence="12" key="1">
    <citation type="journal article" date="2020" name="Stud. Mycol.">
        <title>101 Dothideomycetes genomes: A test case for predicting lifestyles and emergence of pathogens.</title>
        <authorList>
            <person name="Haridas S."/>
            <person name="Albert R."/>
            <person name="Binder M."/>
            <person name="Bloem J."/>
            <person name="LaButti K."/>
            <person name="Salamov A."/>
            <person name="Andreopoulos B."/>
            <person name="Baker S."/>
            <person name="Barry K."/>
            <person name="Bills G."/>
            <person name="Bluhm B."/>
            <person name="Cannon C."/>
            <person name="Castanera R."/>
            <person name="Culley D."/>
            <person name="Daum C."/>
            <person name="Ezra D."/>
            <person name="Gonzalez J."/>
            <person name="Henrissat B."/>
            <person name="Kuo A."/>
            <person name="Liang C."/>
            <person name="Lipzen A."/>
            <person name="Lutzoni F."/>
            <person name="Magnuson J."/>
            <person name="Mondo S."/>
            <person name="Nolan M."/>
            <person name="Ohm R."/>
            <person name="Pangilinan J."/>
            <person name="Park H.-J."/>
            <person name="Ramirez L."/>
            <person name="Alfaro M."/>
            <person name="Sun H."/>
            <person name="Tritt A."/>
            <person name="Yoshinaga Y."/>
            <person name="Zwiers L.-H."/>
            <person name="Turgeon B."/>
            <person name="Goodwin S."/>
            <person name="Spatafora J."/>
            <person name="Crous P."/>
            <person name="Grigoriev I."/>
        </authorList>
    </citation>
    <scope>NUCLEOTIDE SEQUENCE [LARGE SCALE GENOMIC DNA]</scope>
    <source>
        <strain evidence="12">CECT 20119</strain>
    </source>
</reference>
<feature type="region of interest" description="Disordered" evidence="8">
    <location>
        <begin position="394"/>
        <end position="424"/>
    </location>
</feature>
<dbReference type="PROSITE" id="PS51805">
    <property type="entry name" value="EPHD"/>
    <property type="match status" value="1"/>
</dbReference>
<keyword evidence="6" id="KW-0539">Nucleus</keyword>
<protein>
    <recommendedName>
        <fullName evidence="13">PHD-zinc-finger like domain-containing protein</fullName>
    </recommendedName>
</protein>
<evidence type="ECO:0000313" key="11">
    <source>
        <dbReference type="EMBL" id="KAF2224991.1"/>
    </source>
</evidence>
<dbReference type="Pfam" id="PF13832">
    <property type="entry name" value="zf-HC5HC2H_2"/>
    <property type="match status" value="1"/>
</dbReference>
<evidence type="ECO:0000259" key="9">
    <source>
        <dbReference type="PROSITE" id="PS50016"/>
    </source>
</evidence>
<feature type="region of interest" description="Disordered" evidence="8">
    <location>
        <begin position="321"/>
        <end position="340"/>
    </location>
</feature>
<dbReference type="AlphaFoldDB" id="A0A6A6GH33"/>
<dbReference type="GO" id="GO:0005634">
    <property type="term" value="C:nucleus"/>
    <property type="evidence" value="ECO:0007669"/>
    <property type="project" value="UniProtKB-SubCell"/>
</dbReference>
<feature type="compositionally biased region" description="Basic and acidic residues" evidence="8">
    <location>
        <begin position="1228"/>
        <end position="1253"/>
    </location>
</feature>